<proteinExistence type="inferred from homology"/>
<dbReference type="RefSeq" id="WP_238250194.1">
    <property type="nucleotide sequence ID" value="NZ_BPQX01000037.1"/>
</dbReference>
<evidence type="ECO:0000313" key="7">
    <source>
        <dbReference type="Proteomes" id="UP001236369"/>
    </source>
</evidence>
<feature type="transmembrane region" description="Helical" evidence="5">
    <location>
        <begin position="172"/>
        <end position="193"/>
    </location>
</feature>
<dbReference type="Proteomes" id="UP001236369">
    <property type="component" value="Unassembled WGS sequence"/>
</dbReference>
<name>A0ABU0HH21_9HYPH</name>
<dbReference type="InterPro" id="IPR006008">
    <property type="entry name" value="YciB"/>
</dbReference>
<dbReference type="EMBL" id="JAUSVV010000002">
    <property type="protein sequence ID" value="MDQ0441616.1"/>
    <property type="molecule type" value="Genomic_DNA"/>
</dbReference>
<evidence type="ECO:0000256" key="4">
    <source>
        <dbReference type="ARBA" id="ARBA00023136"/>
    </source>
</evidence>
<reference evidence="6 7" key="1">
    <citation type="submission" date="2023-07" db="EMBL/GenBank/DDBJ databases">
        <title>Genomic Encyclopedia of Type Strains, Phase IV (KMG-IV): sequencing the most valuable type-strain genomes for metagenomic binning, comparative biology and taxonomic classification.</title>
        <authorList>
            <person name="Goeker M."/>
        </authorList>
    </citation>
    <scope>NUCLEOTIDE SEQUENCE [LARGE SCALE GENOMIC DNA]</scope>
    <source>
        <strain evidence="6 7">DSM 19562</strain>
    </source>
</reference>
<comment type="similarity">
    <text evidence="5">Belongs to the YciB family.</text>
</comment>
<gene>
    <name evidence="5" type="primary">yciB</name>
    <name evidence="6" type="ORF">QO016_001099</name>
</gene>
<accession>A0ABU0HH21</accession>
<evidence type="ECO:0000256" key="3">
    <source>
        <dbReference type="ARBA" id="ARBA00022989"/>
    </source>
</evidence>
<comment type="function">
    <text evidence="5">Plays a role in cell envelope biogenesis, maintenance of cell envelope integrity and membrane homeostasis.</text>
</comment>
<evidence type="ECO:0000256" key="1">
    <source>
        <dbReference type="ARBA" id="ARBA00022475"/>
    </source>
</evidence>
<dbReference type="Pfam" id="PF04279">
    <property type="entry name" value="IspA"/>
    <property type="match status" value="1"/>
</dbReference>
<feature type="transmembrane region" description="Helical" evidence="5">
    <location>
        <begin position="104"/>
        <end position="123"/>
    </location>
</feature>
<feature type="transmembrane region" description="Helical" evidence="5">
    <location>
        <begin position="143"/>
        <end position="160"/>
    </location>
</feature>
<feature type="transmembrane region" description="Helical" evidence="5">
    <location>
        <begin position="73"/>
        <end position="92"/>
    </location>
</feature>
<dbReference type="NCBIfam" id="NF001323">
    <property type="entry name" value="PRK00259.1-1"/>
    <property type="match status" value="1"/>
</dbReference>
<organism evidence="6 7">
    <name type="scientific">Methylobacterium persicinum</name>
    <dbReference type="NCBI Taxonomy" id="374426"/>
    <lineage>
        <taxon>Bacteria</taxon>
        <taxon>Pseudomonadati</taxon>
        <taxon>Pseudomonadota</taxon>
        <taxon>Alphaproteobacteria</taxon>
        <taxon>Hyphomicrobiales</taxon>
        <taxon>Methylobacteriaceae</taxon>
        <taxon>Methylobacterium</taxon>
    </lineage>
</organism>
<dbReference type="PANTHER" id="PTHR36917">
    <property type="entry name" value="INTRACELLULAR SEPTATION PROTEIN A-RELATED"/>
    <property type="match status" value="1"/>
</dbReference>
<evidence type="ECO:0000256" key="5">
    <source>
        <dbReference type="HAMAP-Rule" id="MF_00189"/>
    </source>
</evidence>
<protein>
    <recommendedName>
        <fullName evidence="5">Inner membrane-spanning protein YciB</fullName>
    </recommendedName>
</protein>
<comment type="caution">
    <text evidence="6">The sequence shown here is derived from an EMBL/GenBank/DDBJ whole genome shotgun (WGS) entry which is preliminary data.</text>
</comment>
<keyword evidence="3 5" id="KW-1133">Transmembrane helix</keyword>
<keyword evidence="2 5" id="KW-0812">Transmembrane</keyword>
<feature type="transmembrane region" description="Helical" evidence="5">
    <location>
        <begin position="47"/>
        <end position="67"/>
    </location>
</feature>
<keyword evidence="5" id="KW-0997">Cell inner membrane</keyword>
<dbReference type="PANTHER" id="PTHR36917:SF1">
    <property type="entry name" value="INNER MEMBRANE-SPANNING PROTEIN YCIB"/>
    <property type="match status" value="1"/>
</dbReference>
<dbReference type="HAMAP" id="MF_00189">
    <property type="entry name" value="YciB"/>
    <property type="match status" value="1"/>
</dbReference>
<keyword evidence="1 5" id="KW-1003">Cell membrane</keyword>
<comment type="subcellular location">
    <subcellularLocation>
        <location evidence="5">Cell inner membrane</location>
        <topology evidence="5">Multi-pass membrane protein</topology>
    </subcellularLocation>
</comment>
<keyword evidence="7" id="KW-1185">Reference proteome</keyword>
<keyword evidence="4 5" id="KW-0472">Membrane</keyword>
<sequence>MQIESIPPRRHLPPLAKLALEMGPLVLFFLTNAFGERFGLSGDQATYTAIGLFVGATVVSLAIHFALLRRVPIMPLVSGVVVLVFGGLALALRDKTFFVIKPTIVNGLFGVILLGGLFFRKSLLSVVLDSVFALSEEGWRQLTLRWGVFFLFLAALNEVVWRTQDYEFWVKFKVFGIMPITVLFALAQTPLLMRYEQKQPEA</sequence>
<evidence type="ECO:0000256" key="2">
    <source>
        <dbReference type="ARBA" id="ARBA00022692"/>
    </source>
</evidence>
<evidence type="ECO:0000313" key="6">
    <source>
        <dbReference type="EMBL" id="MDQ0441616.1"/>
    </source>
</evidence>